<dbReference type="EMBL" id="MU853224">
    <property type="protein sequence ID" value="KAK4126695.1"/>
    <property type="molecule type" value="Genomic_DNA"/>
</dbReference>
<name>A0AAN6Z5Q2_9PEZI</name>
<evidence type="ECO:0000313" key="3">
    <source>
        <dbReference type="EMBL" id="KAK4126695.1"/>
    </source>
</evidence>
<feature type="compositionally biased region" description="Polar residues" evidence="1">
    <location>
        <begin position="36"/>
        <end position="56"/>
    </location>
</feature>
<reference evidence="3" key="2">
    <citation type="submission" date="2023-05" db="EMBL/GenBank/DDBJ databases">
        <authorList>
            <consortium name="Lawrence Berkeley National Laboratory"/>
            <person name="Steindorff A."/>
            <person name="Hensen N."/>
            <person name="Bonometti L."/>
            <person name="Westerberg I."/>
            <person name="Brannstrom I.O."/>
            <person name="Guillou S."/>
            <person name="Cros-Aarteil S."/>
            <person name="Calhoun S."/>
            <person name="Haridas S."/>
            <person name="Kuo A."/>
            <person name="Mondo S."/>
            <person name="Pangilinan J."/>
            <person name="Riley R."/>
            <person name="Labutti K."/>
            <person name="Andreopoulos B."/>
            <person name="Lipzen A."/>
            <person name="Chen C."/>
            <person name="Yanf M."/>
            <person name="Daum C."/>
            <person name="Ng V."/>
            <person name="Clum A."/>
            <person name="Ohm R."/>
            <person name="Martin F."/>
            <person name="Silar P."/>
            <person name="Natvig D."/>
            <person name="Lalanne C."/>
            <person name="Gautier V."/>
            <person name="Ament-Velasquez S.L."/>
            <person name="Kruys A."/>
            <person name="Hutchinson M.I."/>
            <person name="Powell A.J."/>
            <person name="Barry K."/>
            <person name="Miller A.N."/>
            <person name="Grigoriev I.V."/>
            <person name="Debuchy R."/>
            <person name="Gladieux P."/>
            <person name="Thoren M.H."/>
            <person name="Johannesson H."/>
        </authorList>
    </citation>
    <scope>NUCLEOTIDE SEQUENCE</scope>
    <source>
        <strain evidence="3">CBS 731.68</strain>
    </source>
</reference>
<dbReference type="RefSeq" id="XP_062650466.1">
    <property type="nucleotide sequence ID" value="XM_062786076.1"/>
</dbReference>
<dbReference type="AlphaFoldDB" id="A0AAN6Z5Q2"/>
<feature type="region of interest" description="Disordered" evidence="1">
    <location>
        <begin position="1"/>
        <end position="56"/>
    </location>
</feature>
<evidence type="ECO:0000259" key="2">
    <source>
        <dbReference type="Pfam" id="PF01918"/>
    </source>
</evidence>
<organism evidence="3 4">
    <name type="scientific">Parathielavia appendiculata</name>
    <dbReference type="NCBI Taxonomy" id="2587402"/>
    <lineage>
        <taxon>Eukaryota</taxon>
        <taxon>Fungi</taxon>
        <taxon>Dikarya</taxon>
        <taxon>Ascomycota</taxon>
        <taxon>Pezizomycotina</taxon>
        <taxon>Sordariomycetes</taxon>
        <taxon>Sordariomycetidae</taxon>
        <taxon>Sordariales</taxon>
        <taxon>Chaetomiaceae</taxon>
        <taxon>Parathielavia</taxon>
    </lineage>
</organism>
<evidence type="ECO:0000256" key="1">
    <source>
        <dbReference type="SAM" id="MobiDB-lite"/>
    </source>
</evidence>
<reference evidence="3" key="1">
    <citation type="journal article" date="2023" name="Mol. Phylogenet. Evol.">
        <title>Genome-scale phylogeny and comparative genomics of the fungal order Sordariales.</title>
        <authorList>
            <person name="Hensen N."/>
            <person name="Bonometti L."/>
            <person name="Westerberg I."/>
            <person name="Brannstrom I.O."/>
            <person name="Guillou S."/>
            <person name="Cros-Aarteil S."/>
            <person name="Calhoun S."/>
            <person name="Haridas S."/>
            <person name="Kuo A."/>
            <person name="Mondo S."/>
            <person name="Pangilinan J."/>
            <person name="Riley R."/>
            <person name="LaButti K."/>
            <person name="Andreopoulos B."/>
            <person name="Lipzen A."/>
            <person name="Chen C."/>
            <person name="Yan M."/>
            <person name="Daum C."/>
            <person name="Ng V."/>
            <person name="Clum A."/>
            <person name="Steindorff A."/>
            <person name="Ohm R.A."/>
            <person name="Martin F."/>
            <person name="Silar P."/>
            <person name="Natvig D.O."/>
            <person name="Lalanne C."/>
            <person name="Gautier V."/>
            <person name="Ament-Velasquez S.L."/>
            <person name="Kruys A."/>
            <person name="Hutchinson M.I."/>
            <person name="Powell A.J."/>
            <person name="Barry K."/>
            <person name="Miller A.N."/>
            <person name="Grigoriev I.V."/>
            <person name="Debuchy R."/>
            <person name="Gladieux P."/>
            <person name="Hiltunen Thoren M."/>
            <person name="Johannesson H."/>
        </authorList>
    </citation>
    <scope>NUCLEOTIDE SEQUENCE</scope>
    <source>
        <strain evidence="3">CBS 731.68</strain>
    </source>
</reference>
<dbReference type="Proteomes" id="UP001302602">
    <property type="component" value="Unassembled WGS sequence"/>
</dbReference>
<gene>
    <name evidence="3" type="ORF">N657DRAFT_172328</name>
</gene>
<keyword evidence="4" id="KW-1185">Reference proteome</keyword>
<dbReference type="GO" id="GO:0003676">
    <property type="term" value="F:nucleic acid binding"/>
    <property type="evidence" value="ECO:0007669"/>
    <property type="project" value="InterPro"/>
</dbReference>
<comment type="caution">
    <text evidence="3">The sequence shown here is derived from an EMBL/GenBank/DDBJ whole genome shotgun (WGS) entry which is preliminary data.</text>
</comment>
<feature type="domain" description="DNA/RNA-binding protein Alba-like" evidence="2">
    <location>
        <begin position="76"/>
        <end position="148"/>
    </location>
</feature>
<dbReference type="InterPro" id="IPR002775">
    <property type="entry name" value="DNA/RNA-bd_Alba-like"/>
</dbReference>
<proteinExistence type="predicted"/>
<protein>
    <recommendedName>
        <fullName evidence="2">DNA/RNA-binding protein Alba-like domain-containing protein</fullName>
    </recommendedName>
</protein>
<dbReference type="Pfam" id="PF01918">
    <property type="entry name" value="Alba"/>
    <property type="match status" value="1"/>
</dbReference>
<sequence>MAAQVPVQLPGPHLQGGKRKFLSDSDGVSLKKRRLSSPQTETQTPNRAHNSTPGTSSYNKVYSSLVAKLSHKFEVKTMSVMLSTSISSHVDRALEHLGRFSPWDQTVLPGVVLLCAKSAAAGKLTTIAELIRRRIGESEQKWFQYNIMNEVVLEEENLAVDEPSVVEDTFMPGDRERDEAGDDEYFETKLSTIHEQAVHPSKVRYIVHLSVLLSRLPLDQLKTEPYISLQTNEQRIEYLRKKKMGLAG</sequence>
<evidence type="ECO:0000313" key="4">
    <source>
        <dbReference type="Proteomes" id="UP001302602"/>
    </source>
</evidence>
<dbReference type="GeneID" id="87822842"/>
<accession>A0AAN6Z5Q2</accession>